<gene>
    <name evidence="1" type="ORF">DAMNIGENAA_06940</name>
</gene>
<accession>A0A9W6FTH1</accession>
<dbReference type="EMBL" id="BSDR01000001">
    <property type="protein sequence ID" value="GLI33261.1"/>
    <property type="molecule type" value="Genomic_DNA"/>
</dbReference>
<keyword evidence="2" id="KW-1185">Reference proteome</keyword>
<sequence>MEKKPRLEENEEKRRFWEEHLKRWETSGMTQNEYCRQNRLKVNRFIYWKKKCPQKSTVSLVEWSGTKEEKSSVVASGGPLCVVVGGRYRIEIGQGFDPGLLDGVVRVLRSL</sequence>
<protein>
    <recommendedName>
        <fullName evidence="3">Transposase</fullName>
    </recommendedName>
</protein>
<dbReference type="Proteomes" id="UP001144372">
    <property type="component" value="Unassembled WGS sequence"/>
</dbReference>
<evidence type="ECO:0000313" key="2">
    <source>
        <dbReference type="Proteomes" id="UP001144372"/>
    </source>
</evidence>
<proteinExistence type="predicted"/>
<comment type="caution">
    <text evidence="1">The sequence shown here is derived from an EMBL/GenBank/DDBJ whole genome shotgun (WGS) entry which is preliminary data.</text>
</comment>
<dbReference type="AlphaFoldDB" id="A0A9W6FTH1"/>
<name>A0A9W6FTH1_9BACT</name>
<dbReference type="NCBIfam" id="NF047593">
    <property type="entry name" value="IS66_ISAeme5_TnpA"/>
    <property type="match status" value="1"/>
</dbReference>
<evidence type="ECO:0008006" key="3">
    <source>
        <dbReference type="Google" id="ProtNLM"/>
    </source>
</evidence>
<evidence type="ECO:0000313" key="1">
    <source>
        <dbReference type="EMBL" id="GLI33261.1"/>
    </source>
</evidence>
<dbReference type="RefSeq" id="WP_281792278.1">
    <property type="nucleotide sequence ID" value="NZ_BSDR01000001.1"/>
</dbReference>
<reference evidence="1" key="1">
    <citation type="submission" date="2022-12" db="EMBL/GenBank/DDBJ databases">
        <title>Reference genome sequencing for broad-spectrum identification of bacterial and archaeal isolates by mass spectrometry.</title>
        <authorList>
            <person name="Sekiguchi Y."/>
            <person name="Tourlousse D.M."/>
        </authorList>
    </citation>
    <scope>NUCLEOTIDE SEQUENCE</scope>
    <source>
        <strain evidence="1">ASRB1</strain>
    </source>
</reference>
<organism evidence="1 2">
    <name type="scientific">Desulforhabdus amnigena</name>
    <dbReference type="NCBI Taxonomy" id="40218"/>
    <lineage>
        <taxon>Bacteria</taxon>
        <taxon>Pseudomonadati</taxon>
        <taxon>Thermodesulfobacteriota</taxon>
        <taxon>Syntrophobacteria</taxon>
        <taxon>Syntrophobacterales</taxon>
        <taxon>Syntrophobacteraceae</taxon>
        <taxon>Desulforhabdus</taxon>
    </lineage>
</organism>